<dbReference type="InterPro" id="IPR016032">
    <property type="entry name" value="Sig_transdc_resp-reg_C-effctor"/>
</dbReference>
<dbReference type="AlphaFoldDB" id="A0A7X6R0K9"/>
<feature type="compositionally biased region" description="Pro residues" evidence="4">
    <location>
        <begin position="66"/>
        <end position="78"/>
    </location>
</feature>
<keyword evidence="3" id="KW-0804">Transcription</keyword>
<dbReference type="InterPro" id="IPR000792">
    <property type="entry name" value="Tscrpt_reg_LuxR_C"/>
</dbReference>
<feature type="domain" description="HTH luxR-type" evidence="5">
    <location>
        <begin position="1"/>
        <end position="63"/>
    </location>
</feature>
<evidence type="ECO:0000256" key="1">
    <source>
        <dbReference type="ARBA" id="ARBA00023015"/>
    </source>
</evidence>
<dbReference type="SMART" id="SM00421">
    <property type="entry name" value="HTH_LUXR"/>
    <property type="match status" value="1"/>
</dbReference>
<sequence>MVGTLSNRELEVARMAVSGLSNKQIADALFLSIRTVENHMSRALQKLGCANRGELGAVLGLASREPSPPPTPAPPPAGTPTGEAAQAAARAASVPTPRESREGTSAPV</sequence>
<evidence type="ECO:0000313" key="7">
    <source>
        <dbReference type="Proteomes" id="UP000581206"/>
    </source>
</evidence>
<dbReference type="PANTHER" id="PTHR44688:SF16">
    <property type="entry name" value="DNA-BINDING TRANSCRIPTIONAL ACTIVATOR DEVR_DOSR"/>
    <property type="match status" value="1"/>
</dbReference>
<accession>A0A7X6R0K9</accession>
<proteinExistence type="predicted"/>
<reference evidence="6 7" key="1">
    <citation type="submission" date="2020-04" db="EMBL/GenBank/DDBJ databases">
        <title>MicrobeNet Type strains.</title>
        <authorList>
            <person name="Nicholson A.C."/>
        </authorList>
    </citation>
    <scope>NUCLEOTIDE SEQUENCE [LARGE SCALE GENOMIC DNA]</scope>
    <source>
        <strain evidence="6 7">ATCC BAA-788</strain>
    </source>
</reference>
<evidence type="ECO:0000256" key="4">
    <source>
        <dbReference type="SAM" id="MobiDB-lite"/>
    </source>
</evidence>
<feature type="region of interest" description="Disordered" evidence="4">
    <location>
        <begin position="61"/>
        <end position="108"/>
    </location>
</feature>
<evidence type="ECO:0000259" key="5">
    <source>
        <dbReference type="PROSITE" id="PS50043"/>
    </source>
</evidence>
<dbReference type="InterPro" id="IPR036388">
    <property type="entry name" value="WH-like_DNA-bd_sf"/>
</dbReference>
<dbReference type="PROSITE" id="PS50043">
    <property type="entry name" value="HTH_LUXR_2"/>
    <property type="match status" value="1"/>
</dbReference>
<protein>
    <submittedName>
        <fullName evidence="6">Response regulator transcription factor</fullName>
    </submittedName>
</protein>
<dbReference type="EMBL" id="JAAXOX010000015">
    <property type="protein sequence ID" value="NKY24429.1"/>
    <property type="molecule type" value="Genomic_DNA"/>
</dbReference>
<dbReference type="PANTHER" id="PTHR44688">
    <property type="entry name" value="DNA-BINDING TRANSCRIPTIONAL ACTIVATOR DEVR_DOSR"/>
    <property type="match status" value="1"/>
</dbReference>
<gene>
    <name evidence="6" type="ORF">HGA03_17350</name>
</gene>
<keyword evidence="2" id="KW-0238">DNA-binding</keyword>
<evidence type="ECO:0000313" key="6">
    <source>
        <dbReference type="EMBL" id="NKY24429.1"/>
    </source>
</evidence>
<keyword evidence="1" id="KW-0805">Transcription regulation</keyword>
<dbReference type="Proteomes" id="UP000581206">
    <property type="component" value="Unassembled WGS sequence"/>
</dbReference>
<comment type="caution">
    <text evidence="6">The sequence shown here is derived from an EMBL/GenBank/DDBJ whole genome shotgun (WGS) entry which is preliminary data.</text>
</comment>
<dbReference type="Pfam" id="PF00196">
    <property type="entry name" value="GerE"/>
    <property type="match status" value="1"/>
</dbReference>
<organism evidence="6 7">
    <name type="scientific">Cellulomonas denverensis</name>
    <dbReference type="NCBI Taxonomy" id="264297"/>
    <lineage>
        <taxon>Bacteria</taxon>
        <taxon>Bacillati</taxon>
        <taxon>Actinomycetota</taxon>
        <taxon>Actinomycetes</taxon>
        <taxon>Micrococcales</taxon>
        <taxon>Cellulomonadaceae</taxon>
        <taxon>Cellulomonas</taxon>
    </lineage>
</organism>
<evidence type="ECO:0000256" key="2">
    <source>
        <dbReference type="ARBA" id="ARBA00023125"/>
    </source>
</evidence>
<dbReference type="CDD" id="cd06170">
    <property type="entry name" value="LuxR_C_like"/>
    <property type="match status" value="1"/>
</dbReference>
<dbReference type="PRINTS" id="PR00038">
    <property type="entry name" value="HTHLUXR"/>
</dbReference>
<dbReference type="GO" id="GO:0003677">
    <property type="term" value="F:DNA binding"/>
    <property type="evidence" value="ECO:0007669"/>
    <property type="project" value="UniProtKB-KW"/>
</dbReference>
<dbReference type="Gene3D" id="1.10.10.10">
    <property type="entry name" value="Winged helix-like DNA-binding domain superfamily/Winged helix DNA-binding domain"/>
    <property type="match status" value="1"/>
</dbReference>
<dbReference type="GO" id="GO:0006355">
    <property type="term" value="P:regulation of DNA-templated transcription"/>
    <property type="evidence" value="ECO:0007669"/>
    <property type="project" value="InterPro"/>
</dbReference>
<dbReference type="PROSITE" id="PS00622">
    <property type="entry name" value="HTH_LUXR_1"/>
    <property type="match status" value="1"/>
</dbReference>
<dbReference type="SUPFAM" id="SSF46894">
    <property type="entry name" value="C-terminal effector domain of the bipartite response regulators"/>
    <property type="match status" value="1"/>
</dbReference>
<name>A0A7X6R0K9_9CELL</name>
<evidence type="ECO:0000256" key="3">
    <source>
        <dbReference type="ARBA" id="ARBA00023163"/>
    </source>
</evidence>
<keyword evidence="7" id="KW-1185">Reference proteome</keyword>
<feature type="compositionally biased region" description="Low complexity" evidence="4">
    <location>
        <begin position="79"/>
        <end position="97"/>
    </location>
</feature>